<dbReference type="Gene3D" id="3.60.15.10">
    <property type="entry name" value="Ribonuclease Z/Hydroxyacylglutathione hydrolase-like"/>
    <property type="match status" value="1"/>
</dbReference>
<organism evidence="1 2">
    <name type="scientific">Handelsmanbacteria sp. (strain RIFCSPLOWO2_12_FULL_64_10)</name>
    <dbReference type="NCBI Taxonomy" id="1817868"/>
    <lineage>
        <taxon>Bacteria</taxon>
        <taxon>Candidatus Handelsmaniibacteriota</taxon>
    </lineage>
</organism>
<dbReference type="PANTHER" id="PTHR43546:SF3">
    <property type="entry name" value="UPF0173 METAL-DEPENDENT HYDROLASE MJ1163"/>
    <property type="match status" value="1"/>
</dbReference>
<dbReference type="Pfam" id="PF13483">
    <property type="entry name" value="Lactamase_B_3"/>
    <property type="match status" value="1"/>
</dbReference>
<comment type="caution">
    <text evidence="1">The sequence shown here is derived from an EMBL/GenBank/DDBJ whole genome shotgun (WGS) entry which is preliminary data.</text>
</comment>
<gene>
    <name evidence="1" type="ORF">A3F84_24335</name>
</gene>
<evidence type="ECO:0000313" key="2">
    <source>
        <dbReference type="Proteomes" id="UP000178606"/>
    </source>
</evidence>
<accession>A0A1F6D7F8</accession>
<dbReference type="Proteomes" id="UP000178606">
    <property type="component" value="Unassembled WGS sequence"/>
</dbReference>
<proteinExistence type="predicted"/>
<dbReference type="InterPro" id="IPR050114">
    <property type="entry name" value="UPF0173_UPF0282_UlaG_hydrolase"/>
</dbReference>
<protein>
    <recommendedName>
        <fullName evidence="3">Metallo-beta-lactamase domain-containing protein</fullName>
    </recommendedName>
</protein>
<name>A0A1F6D7F8_HANXR</name>
<dbReference type="AlphaFoldDB" id="A0A1F6D7F8"/>
<evidence type="ECO:0008006" key="3">
    <source>
        <dbReference type="Google" id="ProtNLM"/>
    </source>
</evidence>
<dbReference type="PANTHER" id="PTHR43546">
    <property type="entry name" value="UPF0173 METAL-DEPENDENT HYDROLASE MJ1163-RELATED"/>
    <property type="match status" value="1"/>
</dbReference>
<dbReference type="SUPFAM" id="SSF56281">
    <property type="entry name" value="Metallo-hydrolase/oxidoreductase"/>
    <property type="match status" value="1"/>
</dbReference>
<dbReference type="InterPro" id="IPR036866">
    <property type="entry name" value="RibonucZ/Hydroxyglut_hydro"/>
</dbReference>
<reference evidence="1 2" key="1">
    <citation type="journal article" date="2016" name="Nat. Commun.">
        <title>Thousands of microbial genomes shed light on interconnected biogeochemical processes in an aquifer system.</title>
        <authorList>
            <person name="Anantharaman K."/>
            <person name="Brown C.T."/>
            <person name="Hug L.A."/>
            <person name="Sharon I."/>
            <person name="Castelle C.J."/>
            <person name="Probst A.J."/>
            <person name="Thomas B.C."/>
            <person name="Singh A."/>
            <person name="Wilkins M.J."/>
            <person name="Karaoz U."/>
            <person name="Brodie E.L."/>
            <person name="Williams K.H."/>
            <person name="Hubbard S.S."/>
            <person name="Banfield J.F."/>
        </authorList>
    </citation>
    <scope>NUCLEOTIDE SEQUENCE [LARGE SCALE GENOMIC DNA]</scope>
    <source>
        <strain evidence="2">RIFCSPLOWO2_12_FULL_64_10</strain>
    </source>
</reference>
<dbReference type="EMBL" id="MFKF01000004">
    <property type="protein sequence ID" value="OGG57260.1"/>
    <property type="molecule type" value="Genomic_DNA"/>
</dbReference>
<sequence length="263" mass="29481">MKKGTALQTEIAKTRLKEGEAALWWLGQATFCFKIGEAIVYYDPFYRDKGQKPDTLQEMPLRPREMTGATLICCSHDHLDHTDPLTLPGAAKASPQAAVLLPHLARDVARKAGVPARRMRVMRGDDACTAHGLHVTALPSAHMGLEHDPKTGHRYLGYVFQGNGVALYHPGDTQPYAGWRERVDRFPLDVALLPINGNDNLFYPQAVYFCANHRPRLAIPIHYGMFAGNTEDPKRFTGLLAKNVPDQRVKVLRVGERYVYRKP</sequence>
<evidence type="ECO:0000313" key="1">
    <source>
        <dbReference type="EMBL" id="OGG57260.1"/>
    </source>
</evidence>